<feature type="transmembrane region" description="Helical" evidence="6">
    <location>
        <begin position="242"/>
        <end position="266"/>
    </location>
</feature>
<dbReference type="PANTHER" id="PTHR11360">
    <property type="entry name" value="MONOCARBOXYLATE TRANSPORTER"/>
    <property type="match status" value="1"/>
</dbReference>
<feature type="transmembrane region" description="Helical" evidence="6">
    <location>
        <begin position="313"/>
        <end position="336"/>
    </location>
</feature>
<protein>
    <submittedName>
        <fullName evidence="8">MFS transporter</fullName>
    </submittedName>
</protein>
<comment type="caution">
    <text evidence="8">The sequence shown here is derived from an EMBL/GenBank/DDBJ whole genome shotgun (WGS) entry which is preliminary data.</text>
</comment>
<dbReference type="InterPro" id="IPR020846">
    <property type="entry name" value="MFS_dom"/>
</dbReference>
<keyword evidence="2" id="KW-0813">Transport</keyword>
<evidence type="ECO:0000256" key="3">
    <source>
        <dbReference type="ARBA" id="ARBA00022692"/>
    </source>
</evidence>
<gene>
    <name evidence="8" type="ORF">NE542_12300</name>
</gene>
<evidence type="ECO:0000256" key="4">
    <source>
        <dbReference type="ARBA" id="ARBA00022989"/>
    </source>
</evidence>
<feature type="transmembrane region" description="Helical" evidence="6">
    <location>
        <begin position="377"/>
        <end position="400"/>
    </location>
</feature>
<evidence type="ECO:0000256" key="5">
    <source>
        <dbReference type="ARBA" id="ARBA00023136"/>
    </source>
</evidence>
<dbReference type="GO" id="GO:0005886">
    <property type="term" value="C:plasma membrane"/>
    <property type="evidence" value="ECO:0007669"/>
    <property type="project" value="UniProtKB-SubCell"/>
</dbReference>
<proteinExistence type="predicted"/>
<name>A0AAP2XPJ0_9FIRM</name>
<organism evidence="8 9">
    <name type="scientific">Faecalibacillus intestinalis</name>
    <dbReference type="NCBI Taxonomy" id="1982626"/>
    <lineage>
        <taxon>Bacteria</taxon>
        <taxon>Bacillati</taxon>
        <taxon>Bacillota</taxon>
        <taxon>Erysipelotrichia</taxon>
        <taxon>Erysipelotrichales</taxon>
        <taxon>Coprobacillaceae</taxon>
        <taxon>Faecalibacillus</taxon>
    </lineage>
</organism>
<dbReference type="InterPro" id="IPR050327">
    <property type="entry name" value="Proton-linked_MCT"/>
</dbReference>
<dbReference type="RefSeq" id="WP_227352100.1">
    <property type="nucleotide sequence ID" value="NZ_JAJDKX010000013.1"/>
</dbReference>
<feature type="transmembrane region" description="Helical" evidence="6">
    <location>
        <begin position="167"/>
        <end position="188"/>
    </location>
</feature>
<evidence type="ECO:0000313" key="8">
    <source>
        <dbReference type="EMBL" id="MCQ5062597.1"/>
    </source>
</evidence>
<dbReference type="PROSITE" id="PS50850">
    <property type="entry name" value="MFS"/>
    <property type="match status" value="1"/>
</dbReference>
<feature type="transmembrane region" description="Helical" evidence="6">
    <location>
        <begin position="216"/>
        <end position="236"/>
    </location>
</feature>
<dbReference type="PANTHER" id="PTHR11360:SF284">
    <property type="entry name" value="EG:103B4.3 PROTEIN-RELATED"/>
    <property type="match status" value="1"/>
</dbReference>
<evidence type="ECO:0000256" key="2">
    <source>
        <dbReference type="ARBA" id="ARBA00022448"/>
    </source>
</evidence>
<feature type="transmembrane region" description="Helical" evidence="6">
    <location>
        <begin position="79"/>
        <end position="95"/>
    </location>
</feature>
<comment type="subcellular location">
    <subcellularLocation>
        <location evidence="1">Cell membrane</location>
        <topology evidence="1">Multi-pass membrane protein</topology>
    </subcellularLocation>
</comment>
<feature type="domain" description="Major facilitator superfamily (MFS) profile" evidence="7">
    <location>
        <begin position="13"/>
        <end position="403"/>
    </location>
</feature>
<dbReference type="Proteomes" id="UP001204814">
    <property type="component" value="Unassembled WGS sequence"/>
</dbReference>
<dbReference type="AlphaFoldDB" id="A0AAP2XPJ0"/>
<dbReference type="SUPFAM" id="SSF103473">
    <property type="entry name" value="MFS general substrate transporter"/>
    <property type="match status" value="1"/>
</dbReference>
<evidence type="ECO:0000256" key="1">
    <source>
        <dbReference type="ARBA" id="ARBA00004651"/>
    </source>
</evidence>
<dbReference type="EMBL" id="JANGBO010000015">
    <property type="protein sequence ID" value="MCQ5062597.1"/>
    <property type="molecule type" value="Genomic_DNA"/>
</dbReference>
<feature type="transmembrane region" description="Helical" evidence="6">
    <location>
        <begin position="101"/>
        <end position="127"/>
    </location>
</feature>
<sequence>MMINKSYKHWMIVFLMCCLAASSIGLCTNAIGVFYTPVSKSLHVLKGTFAMHATLSTLITALTSLKMSKLIRKYNYKKILLIGVLLSSVSTWMMSYSRSVYLFYILGILRGIGVGIGGMVPITVIITNWFDEKHGLATSLALSFSGLAGAIFSPLLSSWIISYGWQMTYRLMASCILILVLPVLIVPWKINPQEEGMLPYGYQEKKDTIKIQNKKVNLITISFICMCIFTLLHTSITGISQHLSGIALSIHLSATSGAILMSLTMIGNISTKLLIGFLSDLLNPIKAVIIMILANCFSLGLLFLGVIHQEIMLLYIGSFVFGSIYSVGAVGIPMLTHYFFGNENYARTYSFVGFLTNVGSASSLTLIGYLYDFTQSYQMVFIIALCFHLINLILLVVICLRYNGVGDK</sequence>
<dbReference type="Gene3D" id="1.20.1250.20">
    <property type="entry name" value="MFS general substrate transporter like domains"/>
    <property type="match status" value="2"/>
</dbReference>
<dbReference type="GO" id="GO:0022857">
    <property type="term" value="F:transmembrane transporter activity"/>
    <property type="evidence" value="ECO:0007669"/>
    <property type="project" value="InterPro"/>
</dbReference>
<feature type="transmembrane region" description="Helical" evidence="6">
    <location>
        <begin position="47"/>
        <end position="67"/>
    </location>
</feature>
<keyword evidence="5 6" id="KW-0472">Membrane</keyword>
<feature type="transmembrane region" description="Helical" evidence="6">
    <location>
        <begin position="287"/>
        <end position="307"/>
    </location>
</feature>
<keyword evidence="3 6" id="KW-0812">Transmembrane</keyword>
<dbReference type="InterPro" id="IPR036259">
    <property type="entry name" value="MFS_trans_sf"/>
</dbReference>
<evidence type="ECO:0000259" key="7">
    <source>
        <dbReference type="PROSITE" id="PS50850"/>
    </source>
</evidence>
<keyword evidence="4 6" id="KW-1133">Transmembrane helix</keyword>
<evidence type="ECO:0000256" key="6">
    <source>
        <dbReference type="SAM" id="Phobius"/>
    </source>
</evidence>
<accession>A0AAP2XPJ0</accession>
<feature type="transmembrane region" description="Helical" evidence="6">
    <location>
        <begin position="139"/>
        <end position="161"/>
    </location>
</feature>
<feature type="transmembrane region" description="Helical" evidence="6">
    <location>
        <begin position="348"/>
        <end position="371"/>
    </location>
</feature>
<dbReference type="Pfam" id="PF07690">
    <property type="entry name" value="MFS_1"/>
    <property type="match status" value="1"/>
</dbReference>
<reference evidence="8" key="1">
    <citation type="submission" date="2022-06" db="EMBL/GenBank/DDBJ databases">
        <title>Isolation of gut microbiota from human fecal samples.</title>
        <authorList>
            <person name="Pamer E.G."/>
            <person name="Barat B."/>
            <person name="Waligurski E."/>
            <person name="Medina S."/>
            <person name="Paddock L."/>
            <person name="Mostad J."/>
        </authorList>
    </citation>
    <scope>NUCLEOTIDE SEQUENCE</scope>
    <source>
        <strain evidence="8">DFI.6.24</strain>
    </source>
</reference>
<dbReference type="InterPro" id="IPR011701">
    <property type="entry name" value="MFS"/>
</dbReference>
<feature type="transmembrane region" description="Helical" evidence="6">
    <location>
        <begin position="12"/>
        <end position="35"/>
    </location>
</feature>
<evidence type="ECO:0000313" key="9">
    <source>
        <dbReference type="Proteomes" id="UP001204814"/>
    </source>
</evidence>